<evidence type="ECO:0000256" key="1">
    <source>
        <dbReference type="ARBA" id="ARBA00012612"/>
    </source>
</evidence>
<keyword evidence="9" id="KW-1185">Reference proteome</keyword>
<comment type="catalytic activity">
    <reaction evidence="5">
        <text>[protein]-dithiol + NAD(+) = [protein]-disulfide + NADH + H(+)</text>
        <dbReference type="Rhea" id="RHEA:18749"/>
        <dbReference type="Rhea" id="RHEA-COMP:10593"/>
        <dbReference type="Rhea" id="RHEA-COMP:10594"/>
        <dbReference type="ChEBI" id="CHEBI:15378"/>
        <dbReference type="ChEBI" id="CHEBI:29950"/>
        <dbReference type="ChEBI" id="CHEBI:50058"/>
        <dbReference type="ChEBI" id="CHEBI:57540"/>
        <dbReference type="ChEBI" id="CHEBI:57945"/>
        <dbReference type="EC" id="1.8.1.8"/>
    </reaction>
</comment>
<dbReference type="EMBL" id="JAUIZM010000081">
    <property type="protein sequence ID" value="KAK1349791.1"/>
    <property type="molecule type" value="Genomic_DNA"/>
</dbReference>
<organism evidence="8 9">
    <name type="scientific">Heracleum sosnowskyi</name>
    <dbReference type="NCBI Taxonomy" id="360622"/>
    <lineage>
        <taxon>Eukaryota</taxon>
        <taxon>Viridiplantae</taxon>
        <taxon>Streptophyta</taxon>
        <taxon>Embryophyta</taxon>
        <taxon>Tracheophyta</taxon>
        <taxon>Spermatophyta</taxon>
        <taxon>Magnoliopsida</taxon>
        <taxon>eudicotyledons</taxon>
        <taxon>Gunneridae</taxon>
        <taxon>Pentapetalae</taxon>
        <taxon>asterids</taxon>
        <taxon>campanulids</taxon>
        <taxon>Apiales</taxon>
        <taxon>Apiaceae</taxon>
        <taxon>Apioideae</taxon>
        <taxon>apioid superclade</taxon>
        <taxon>Tordylieae</taxon>
        <taxon>Tordyliinae</taxon>
        <taxon>Heracleum</taxon>
    </lineage>
</organism>
<dbReference type="SUPFAM" id="SSF52833">
    <property type="entry name" value="Thioredoxin-like"/>
    <property type="match status" value="1"/>
</dbReference>
<dbReference type="InterPro" id="IPR036249">
    <property type="entry name" value="Thioredoxin-like_sf"/>
</dbReference>
<evidence type="ECO:0000313" key="8">
    <source>
        <dbReference type="EMBL" id="KAK1349791.1"/>
    </source>
</evidence>
<dbReference type="PANTHER" id="PTHR13871">
    <property type="entry name" value="THIOREDOXIN"/>
    <property type="match status" value="1"/>
</dbReference>
<proteinExistence type="predicted"/>
<dbReference type="Proteomes" id="UP001237642">
    <property type="component" value="Unassembled WGS sequence"/>
</dbReference>
<dbReference type="InterPro" id="IPR052259">
    <property type="entry name" value="Nucleoredoxin-like"/>
</dbReference>
<evidence type="ECO:0000256" key="3">
    <source>
        <dbReference type="ARBA" id="ARBA00023002"/>
    </source>
</evidence>
<dbReference type="GO" id="GO:0047134">
    <property type="term" value="F:protein-disulfide reductase [NAD(P)H] activity"/>
    <property type="evidence" value="ECO:0007669"/>
    <property type="project" value="UniProtKB-EC"/>
</dbReference>
<evidence type="ECO:0000256" key="2">
    <source>
        <dbReference type="ARBA" id="ARBA00022737"/>
    </source>
</evidence>
<dbReference type="Pfam" id="PF13905">
    <property type="entry name" value="Thioredoxin_8"/>
    <property type="match status" value="1"/>
</dbReference>
<evidence type="ECO:0000256" key="5">
    <source>
        <dbReference type="ARBA" id="ARBA00047388"/>
    </source>
</evidence>
<dbReference type="PANTHER" id="PTHR13871:SF96">
    <property type="entry name" value="THIOREDOXIN DOMAIN-CONTAINING PROTEIN"/>
    <property type="match status" value="1"/>
</dbReference>
<keyword evidence="4" id="KW-0520">NAD</keyword>
<sequence>MAMAMRKCLGRVMRGGVCNQSKSKSLFNCYYAAATNWFNNNNIYTPFSSENPKSIYNKVPEDVKGGSHFGPLLLTKNYTTKVEPDDKLQLIGIKEGEFVNIFDLLFTETRDYLIKCNDGQQVKAEELAGKVVIIYFDSVLDLDTGFMEYLIHTYNSLQHKYGFEVVFVNVDDAVDILNGEISPARSQDGPKKHFEDIISCMPWTAIPLSDITSRERIKRRFGVPVKLYIGAPVVVDSTGMIVQSDAYMIIRNYGALGYPFSDERIDFLGSEDYTAARQPSLKALLASPERDYLISNKGDKVPIHTLEDMVVALYFYNDNGYFTNEQFTRKLKEVYDELAKKNKKFEVVLIYVHDTPDNQIVESFWELFKTMPWLALPIGDSSYMKLERIFKFSWFHEYDGWDSRLVVFGPRVEFIETFGSYMLGCFGFAAYPFCREKVAMLLAEETKELKLEMLWNPNSVFGGKYGSQVSFSQLDGKRVIIFSGKVQQLYKHEALFLESLKNKYIELKGTDDEFEVIQITRELCSKNELVADLPWFVQPRGEDHSLSKWFNFYLETNTFLMAFDQNGRVVRKTIDPTFESESFPFYAGGLEKEALSQAVEYFGLDLFDNGFLASIYSYRKNYAKSI</sequence>
<dbReference type="AlphaFoldDB" id="A0AAD8GN31"/>
<comment type="catalytic activity">
    <reaction evidence="6">
        <text>[protein]-dithiol + NADP(+) = [protein]-disulfide + NADPH + H(+)</text>
        <dbReference type="Rhea" id="RHEA:18753"/>
        <dbReference type="Rhea" id="RHEA-COMP:10593"/>
        <dbReference type="Rhea" id="RHEA-COMP:10594"/>
        <dbReference type="ChEBI" id="CHEBI:15378"/>
        <dbReference type="ChEBI" id="CHEBI:29950"/>
        <dbReference type="ChEBI" id="CHEBI:50058"/>
        <dbReference type="ChEBI" id="CHEBI:57783"/>
        <dbReference type="ChEBI" id="CHEBI:58349"/>
        <dbReference type="EC" id="1.8.1.8"/>
    </reaction>
</comment>
<name>A0AAD8GN31_9APIA</name>
<evidence type="ECO:0000256" key="6">
    <source>
        <dbReference type="ARBA" id="ARBA00047804"/>
    </source>
</evidence>
<dbReference type="InterPro" id="IPR012336">
    <property type="entry name" value="Thioredoxin-like_fold"/>
</dbReference>
<comment type="caution">
    <text evidence="8">The sequence shown here is derived from an EMBL/GenBank/DDBJ whole genome shotgun (WGS) entry which is preliminary data.</text>
</comment>
<reference evidence="8" key="2">
    <citation type="submission" date="2023-05" db="EMBL/GenBank/DDBJ databases">
        <authorList>
            <person name="Schelkunov M.I."/>
        </authorList>
    </citation>
    <scope>NUCLEOTIDE SEQUENCE</scope>
    <source>
        <strain evidence="8">Hsosn_3</strain>
        <tissue evidence="8">Leaf</tissue>
    </source>
</reference>
<evidence type="ECO:0000313" key="9">
    <source>
        <dbReference type="Proteomes" id="UP001237642"/>
    </source>
</evidence>
<accession>A0AAD8GN31</accession>
<dbReference type="EC" id="1.8.1.8" evidence="1"/>
<feature type="domain" description="Thioredoxin-like fold" evidence="7">
    <location>
        <begin position="310"/>
        <end position="391"/>
    </location>
</feature>
<keyword evidence="2" id="KW-0677">Repeat</keyword>
<evidence type="ECO:0000256" key="4">
    <source>
        <dbReference type="ARBA" id="ARBA00023027"/>
    </source>
</evidence>
<gene>
    <name evidence="8" type="ORF">POM88_054754</name>
</gene>
<evidence type="ECO:0000259" key="7">
    <source>
        <dbReference type="Pfam" id="PF13905"/>
    </source>
</evidence>
<dbReference type="Gene3D" id="3.40.30.10">
    <property type="entry name" value="Glutaredoxin"/>
    <property type="match status" value="2"/>
</dbReference>
<keyword evidence="3" id="KW-0560">Oxidoreductase</keyword>
<reference evidence="8" key="1">
    <citation type="submission" date="2023-02" db="EMBL/GenBank/DDBJ databases">
        <title>Genome of toxic invasive species Heracleum sosnowskyi carries increased number of genes despite the absence of recent whole-genome duplications.</title>
        <authorList>
            <person name="Schelkunov M."/>
            <person name="Shtratnikova V."/>
            <person name="Makarenko M."/>
            <person name="Klepikova A."/>
            <person name="Omelchenko D."/>
            <person name="Novikova G."/>
            <person name="Obukhova E."/>
            <person name="Bogdanov V."/>
            <person name="Penin A."/>
            <person name="Logacheva M."/>
        </authorList>
    </citation>
    <scope>NUCLEOTIDE SEQUENCE</scope>
    <source>
        <strain evidence="8">Hsosn_3</strain>
        <tissue evidence="8">Leaf</tissue>
    </source>
</reference>
<protein>
    <recommendedName>
        <fullName evidence="1">protein-disulfide reductase</fullName>
        <ecNumber evidence="1">1.8.1.8</ecNumber>
    </recommendedName>
</protein>